<evidence type="ECO:0000313" key="2">
    <source>
        <dbReference type="EMBL" id="ALS34233.1"/>
    </source>
</evidence>
<dbReference type="AlphaFoldDB" id="A0A0U2X2R7"/>
<organism evidence="2">
    <name type="scientific">Pseudoalteromonas translucida KMM 520</name>
    <dbReference type="NCBI Taxonomy" id="1315283"/>
    <lineage>
        <taxon>Bacteria</taxon>
        <taxon>Pseudomonadati</taxon>
        <taxon>Pseudomonadota</taxon>
        <taxon>Gammaproteobacteria</taxon>
        <taxon>Alteromonadales</taxon>
        <taxon>Pseudoalteromonadaceae</taxon>
        <taxon>Pseudoalteromonas</taxon>
    </lineage>
</organism>
<feature type="signal peptide" evidence="1">
    <location>
        <begin position="1"/>
        <end position="23"/>
    </location>
</feature>
<evidence type="ECO:0000313" key="3">
    <source>
        <dbReference type="Proteomes" id="UP000065261"/>
    </source>
</evidence>
<feature type="chain" id="PRO_5006834091" evidence="1">
    <location>
        <begin position="24"/>
        <end position="107"/>
    </location>
</feature>
<accession>A0A0U2X2R7</accession>
<dbReference type="KEGG" id="ptn:PTRA_a3231"/>
<evidence type="ECO:0000256" key="1">
    <source>
        <dbReference type="SAM" id="SignalP"/>
    </source>
</evidence>
<gene>
    <name evidence="2" type="primary">mshK</name>
    <name evidence="2" type="ORF">PTRA_a3231</name>
</gene>
<dbReference type="EMBL" id="CP011034">
    <property type="protein sequence ID" value="ALS34233.1"/>
    <property type="molecule type" value="Genomic_DNA"/>
</dbReference>
<protein>
    <submittedName>
        <fullName evidence="2">MSHA biogenesis protein MshK</fullName>
    </submittedName>
</protein>
<dbReference type="OrthoDB" id="6293639at2"/>
<keyword evidence="1" id="KW-0732">Signal</keyword>
<dbReference type="Proteomes" id="UP000065261">
    <property type="component" value="Chromosome I"/>
</dbReference>
<dbReference type="RefSeq" id="WP_041454587.1">
    <property type="nucleotide sequence ID" value="NZ_CP011034.1"/>
</dbReference>
<reference evidence="2 3" key="1">
    <citation type="submission" date="2015-03" db="EMBL/GenBank/DDBJ databases">
        <authorList>
            <person name="Murphy D."/>
        </authorList>
    </citation>
    <scope>NUCLEOTIDE SEQUENCE [LARGE SCALE GENOMIC DNA]</scope>
    <source>
        <strain evidence="2 3">KMM 520</strain>
    </source>
</reference>
<dbReference type="GeneID" id="300942962"/>
<name>A0A0U2X2R7_9GAMM</name>
<proteinExistence type="predicted"/>
<dbReference type="PATRIC" id="fig|1315283.4.peg.2821"/>
<sequence length="107" mass="11995">MKNLLRYSFYILMVCLVTPSAAAQLLDPTKPAMFISNGVVVAQKTEFKLQSIIKNSTAYKAIISGHLYKAGDAIEGFRVLSINSKHVVLANDDKQIKLELYDYKIKK</sequence>